<name>A0A8S0TDI0_OLEEU</name>
<dbReference type="PANTHER" id="PTHR47987">
    <property type="entry name" value="OS08G0249100 PROTEIN"/>
    <property type="match status" value="1"/>
</dbReference>
<dbReference type="Pfam" id="PF00168">
    <property type="entry name" value="C2"/>
    <property type="match status" value="1"/>
</dbReference>
<gene>
    <name evidence="3" type="ORF">OLEA9_A084914</name>
</gene>
<dbReference type="Gene3D" id="1.10.510.10">
    <property type="entry name" value="Transferase(Phosphotransferase) domain 1"/>
    <property type="match status" value="1"/>
</dbReference>
<dbReference type="GO" id="GO:0004672">
    <property type="term" value="F:protein kinase activity"/>
    <property type="evidence" value="ECO:0007669"/>
    <property type="project" value="InterPro"/>
</dbReference>
<dbReference type="PROSITE" id="PS50004">
    <property type="entry name" value="C2"/>
    <property type="match status" value="1"/>
</dbReference>
<protein>
    <submittedName>
        <fullName evidence="3">Probable serine threonine- kinase PBL7</fullName>
    </submittedName>
</protein>
<feature type="domain" description="Protein kinase" evidence="2">
    <location>
        <begin position="588"/>
        <end position="873"/>
    </location>
</feature>
<dbReference type="SUPFAM" id="SSF56112">
    <property type="entry name" value="Protein kinase-like (PK-like)"/>
    <property type="match status" value="1"/>
</dbReference>
<dbReference type="Gene3D" id="3.30.200.20">
    <property type="entry name" value="Phosphorylase Kinase, domain 1"/>
    <property type="match status" value="1"/>
</dbReference>
<dbReference type="SMART" id="SM00220">
    <property type="entry name" value="S_TKc"/>
    <property type="match status" value="1"/>
</dbReference>
<dbReference type="AlphaFoldDB" id="A0A8S0TDI0"/>
<dbReference type="GO" id="GO:0005524">
    <property type="term" value="F:ATP binding"/>
    <property type="evidence" value="ECO:0007669"/>
    <property type="project" value="InterPro"/>
</dbReference>
<dbReference type="InterPro" id="IPR011009">
    <property type="entry name" value="Kinase-like_dom_sf"/>
</dbReference>
<evidence type="ECO:0000259" key="2">
    <source>
        <dbReference type="PROSITE" id="PS50011"/>
    </source>
</evidence>
<keyword evidence="4" id="KW-1185">Reference proteome</keyword>
<dbReference type="FunFam" id="1.10.510.10:FF:000284">
    <property type="entry name" value="Putative receptor-like serine/threonine-protein kinase"/>
    <property type="match status" value="1"/>
</dbReference>
<dbReference type="PROSITE" id="PS50011">
    <property type="entry name" value="PROTEIN_KINASE_DOM"/>
    <property type="match status" value="1"/>
</dbReference>
<dbReference type="FunFam" id="3.30.200.20:FF:000482">
    <property type="entry name" value="probable serine/threonine-protein kinase PBL7"/>
    <property type="match status" value="1"/>
</dbReference>
<dbReference type="SUPFAM" id="SSF56024">
    <property type="entry name" value="Phospholipase D/nuclease"/>
    <property type="match status" value="1"/>
</dbReference>
<evidence type="ECO:0000259" key="1">
    <source>
        <dbReference type="PROSITE" id="PS50004"/>
    </source>
</evidence>
<accession>A0A8S0TDI0</accession>
<dbReference type="InterPro" id="IPR035892">
    <property type="entry name" value="C2_domain_sf"/>
</dbReference>
<evidence type="ECO:0000313" key="3">
    <source>
        <dbReference type="EMBL" id="CAA3003184.1"/>
    </source>
</evidence>
<dbReference type="PANTHER" id="PTHR47987:SF37">
    <property type="entry name" value="PROTEIN KINASE DOMAIN-CONTAINING PROTEIN"/>
    <property type="match status" value="1"/>
</dbReference>
<keyword evidence="3" id="KW-0808">Transferase</keyword>
<dbReference type="EMBL" id="CACTIH010005932">
    <property type="protein sequence ID" value="CAA3003184.1"/>
    <property type="molecule type" value="Genomic_DNA"/>
</dbReference>
<dbReference type="Proteomes" id="UP000594638">
    <property type="component" value="Unassembled WGS sequence"/>
</dbReference>
<dbReference type="Gene3D" id="2.60.40.150">
    <property type="entry name" value="C2 domain"/>
    <property type="match status" value="1"/>
</dbReference>
<dbReference type="InterPro" id="IPR000719">
    <property type="entry name" value="Prot_kinase_dom"/>
</dbReference>
<evidence type="ECO:0000313" key="4">
    <source>
        <dbReference type="Proteomes" id="UP000594638"/>
    </source>
</evidence>
<dbReference type="OrthoDB" id="4062651at2759"/>
<dbReference type="InterPro" id="IPR000008">
    <property type="entry name" value="C2_dom"/>
</dbReference>
<proteinExistence type="predicted"/>
<organism evidence="3 4">
    <name type="scientific">Olea europaea subsp. europaea</name>
    <dbReference type="NCBI Taxonomy" id="158383"/>
    <lineage>
        <taxon>Eukaryota</taxon>
        <taxon>Viridiplantae</taxon>
        <taxon>Streptophyta</taxon>
        <taxon>Embryophyta</taxon>
        <taxon>Tracheophyta</taxon>
        <taxon>Spermatophyta</taxon>
        <taxon>Magnoliopsida</taxon>
        <taxon>eudicotyledons</taxon>
        <taxon>Gunneridae</taxon>
        <taxon>Pentapetalae</taxon>
        <taxon>asterids</taxon>
        <taxon>lamiids</taxon>
        <taxon>Lamiales</taxon>
        <taxon>Oleaceae</taxon>
        <taxon>Oleeae</taxon>
        <taxon>Olea</taxon>
    </lineage>
</organism>
<dbReference type="Gramene" id="OE9A084914T1">
    <property type="protein sequence ID" value="OE9A084914C1"/>
    <property type="gene ID" value="OE9A084914"/>
</dbReference>
<dbReference type="InterPro" id="IPR008271">
    <property type="entry name" value="Ser/Thr_kinase_AS"/>
</dbReference>
<dbReference type="InterPro" id="IPR046958">
    <property type="entry name" value="RBK1/2/STUNTED"/>
</dbReference>
<dbReference type="SMART" id="SM00239">
    <property type="entry name" value="C2"/>
    <property type="match status" value="1"/>
</dbReference>
<dbReference type="SUPFAM" id="SSF49562">
    <property type="entry name" value="C2 domain (Calcium/lipid-binding domain, CaLB)"/>
    <property type="match status" value="1"/>
</dbReference>
<feature type="domain" description="C2" evidence="1">
    <location>
        <begin position="1"/>
        <end position="125"/>
    </location>
</feature>
<keyword evidence="3" id="KW-0418">Kinase</keyword>
<reference evidence="3 4" key="1">
    <citation type="submission" date="2019-12" db="EMBL/GenBank/DDBJ databases">
        <authorList>
            <person name="Alioto T."/>
            <person name="Alioto T."/>
            <person name="Gomez Garrido J."/>
        </authorList>
    </citation>
    <scope>NUCLEOTIDE SEQUENCE [LARGE SCALE GENOMIC DNA]</scope>
</reference>
<dbReference type="PROSITE" id="PS00108">
    <property type="entry name" value="PROTEIN_KINASE_ST"/>
    <property type="match status" value="1"/>
</dbReference>
<dbReference type="Pfam" id="PF00069">
    <property type="entry name" value="Pkinase"/>
    <property type="match status" value="1"/>
</dbReference>
<comment type="caution">
    <text evidence="3">The sequence shown here is derived from an EMBL/GenBank/DDBJ whole genome shotgun (WGS) entry which is preliminary data.</text>
</comment>
<dbReference type="CDD" id="cd04015">
    <property type="entry name" value="C2_plant_PLD"/>
    <property type="match status" value="1"/>
</dbReference>
<sequence length="911" mass="102252">MDQILLHGTLHATIYEVDRLHNEGGGHFLRKMMENIEETVGFGKGTPKIYATIDLEKARVGRTRMIENDPNNPSWNESFHIYCAHRASNVTFTVKDDNPIGATLIGRAYVPVDELLEGEEVDRWVEILDEDKNPIHEGSKIHVKLQFFDVSRDRNWGRGIKSFKYPGVPYTFFSQRPGCRVSLYQDAHVPEKFVPQIPLSGGKYYEPHRCWEDVFDAITNAKHLIYITGWSVYTEITLIRDSRRQKPGGDITLAPKFRIHYYVRHRRNGRVSTVNVGGENADGTNGIGGRNGEALIEDIDEDLQGSHRSTLFGSSREDLERHRQIEKIDSEEKHPFSQFHGSKTIFQDIPHLNQVNHGNLQLNSVQFNNKGKSVNKMAVSGRANAQIAFCVSRSIVIIEMGFSRISFTNSIEPVHTPFPSKAQILGTTADHEYCDTYETDDSEVKFKSFLYKMIWDFGLACLISPRRRRSSGKEQMVEGNCGGNILEHNKAWLLAESGGCGAEEPQSVHSSFRLSFCSQVELESMNVNNSCPSSTVLMVNLDNGLLSDSKSRELKWRRIESLERSISPVAHSLIRFSYSEILSATKCFSKGRVLGRGALSCVFRGRVGFLRTAVAIKRLDKEDKECSKAFCRELMIASSLHNQYIVPLVGFCIDAEEGLFLVYKYVSGGSLERYLHGKKRSMKGRPALSWAARYKVATGIAEAVGYLHNGTERCVVHRDIKPSNILISSKKSPKLCDFGLATWTPAPSVPFLCKTVKGTFGYLAPEYFQHGKVSDKTDVYALGVVLLELITGRKPIESKSGPGEDNLVLWAKPLLQHGVVEKLLDPQLKFTEKNSNQIACMIQAASACVNSEESRRPNMDEIIAILRGKDPNCLRRNKSISLGNSIDCCPQLQRSRSEMKSHFALAMLGVD</sequence>